<organism evidence="4 5">
    <name type="scientific">Pelagicoccus mobilis</name>
    <dbReference type="NCBI Taxonomy" id="415221"/>
    <lineage>
        <taxon>Bacteria</taxon>
        <taxon>Pseudomonadati</taxon>
        <taxon>Verrucomicrobiota</taxon>
        <taxon>Opitutia</taxon>
        <taxon>Puniceicoccales</taxon>
        <taxon>Pelagicoccaceae</taxon>
        <taxon>Pelagicoccus</taxon>
    </lineage>
</organism>
<keyword evidence="5" id="KW-1185">Reference proteome</keyword>
<dbReference type="PROSITE" id="PS50088">
    <property type="entry name" value="ANK_REPEAT"/>
    <property type="match status" value="2"/>
</dbReference>
<evidence type="ECO:0000256" key="3">
    <source>
        <dbReference type="PROSITE-ProRule" id="PRU00023"/>
    </source>
</evidence>
<keyword evidence="2 3" id="KW-0040">ANK repeat</keyword>
<evidence type="ECO:0000313" key="4">
    <source>
        <dbReference type="EMBL" id="MBK1880716.1"/>
    </source>
</evidence>
<accession>A0A934VP82</accession>
<dbReference type="RefSeq" id="WP_200359970.1">
    <property type="nucleotide sequence ID" value="NZ_JAENIL010000126.1"/>
</dbReference>
<evidence type="ECO:0000256" key="2">
    <source>
        <dbReference type="ARBA" id="ARBA00023043"/>
    </source>
</evidence>
<dbReference type="SUPFAM" id="SSF48403">
    <property type="entry name" value="Ankyrin repeat"/>
    <property type="match status" value="1"/>
</dbReference>
<comment type="caution">
    <text evidence="4">The sequence shown here is derived from an EMBL/GenBank/DDBJ whole genome shotgun (WGS) entry which is preliminary data.</text>
</comment>
<dbReference type="Proteomes" id="UP000617628">
    <property type="component" value="Unassembled WGS sequence"/>
</dbReference>
<name>A0A934VP82_9BACT</name>
<reference evidence="4" key="1">
    <citation type="submission" date="2021-01" db="EMBL/GenBank/DDBJ databases">
        <title>Modified the classification status of verrucomicrobia.</title>
        <authorList>
            <person name="Feng X."/>
        </authorList>
    </citation>
    <scope>NUCLEOTIDE SEQUENCE</scope>
    <source>
        <strain evidence="4">KCTC 13126</strain>
    </source>
</reference>
<dbReference type="Pfam" id="PF12796">
    <property type="entry name" value="Ank_2"/>
    <property type="match status" value="1"/>
</dbReference>
<keyword evidence="1" id="KW-0677">Repeat</keyword>
<feature type="repeat" description="ANK" evidence="3">
    <location>
        <begin position="17"/>
        <end position="49"/>
    </location>
</feature>
<dbReference type="PROSITE" id="PS50297">
    <property type="entry name" value="ANK_REP_REGION"/>
    <property type="match status" value="2"/>
</dbReference>
<dbReference type="InterPro" id="IPR002110">
    <property type="entry name" value="Ankyrin_rpt"/>
</dbReference>
<dbReference type="Gene3D" id="1.25.40.20">
    <property type="entry name" value="Ankyrin repeat-containing domain"/>
    <property type="match status" value="2"/>
</dbReference>
<dbReference type="PRINTS" id="PR01415">
    <property type="entry name" value="ANKYRIN"/>
</dbReference>
<dbReference type="InterPro" id="IPR036770">
    <property type="entry name" value="Ankyrin_rpt-contain_sf"/>
</dbReference>
<dbReference type="EMBL" id="JAENIL010000126">
    <property type="protein sequence ID" value="MBK1880716.1"/>
    <property type="molecule type" value="Genomic_DNA"/>
</dbReference>
<feature type="repeat" description="ANK" evidence="3">
    <location>
        <begin position="50"/>
        <end position="82"/>
    </location>
</feature>
<evidence type="ECO:0000313" key="5">
    <source>
        <dbReference type="Proteomes" id="UP000617628"/>
    </source>
</evidence>
<gene>
    <name evidence="4" type="ORF">JIN87_27790</name>
</gene>
<evidence type="ECO:0000256" key="1">
    <source>
        <dbReference type="ARBA" id="ARBA00022737"/>
    </source>
</evidence>
<protein>
    <submittedName>
        <fullName evidence="4">Ankyrin repeat domain-containing protein</fullName>
    </submittedName>
</protein>
<dbReference type="SMART" id="SM00248">
    <property type="entry name" value="ANK"/>
    <property type="match status" value="3"/>
</dbReference>
<sequence length="152" mass="16891">MSGKQPKRNPRSGIDEYGRTPLINAICDGNLELAEELISKGADLDVQDDNGWCALHFASQKREKEITKILLEKGANPNLHDSHGNGPLWTATMNSRDSYEILILLIEYGAEKDWKNRHGRSPLDMALTIQNGLEKVFEQGIAHNGGKRSPLS</sequence>
<proteinExistence type="predicted"/>
<dbReference type="AlphaFoldDB" id="A0A934VP82"/>
<dbReference type="PANTHER" id="PTHR24171">
    <property type="entry name" value="ANKYRIN REPEAT DOMAIN-CONTAINING PROTEIN 39-RELATED"/>
    <property type="match status" value="1"/>
</dbReference>